<protein>
    <recommendedName>
        <fullName evidence="5">RRM domain-containing protein</fullName>
    </recommendedName>
</protein>
<evidence type="ECO:0000256" key="4">
    <source>
        <dbReference type="SAM" id="MobiDB-lite"/>
    </source>
</evidence>
<evidence type="ECO:0000256" key="1">
    <source>
        <dbReference type="ARBA" id="ARBA00022737"/>
    </source>
</evidence>
<evidence type="ECO:0000256" key="3">
    <source>
        <dbReference type="PROSITE-ProRule" id="PRU00176"/>
    </source>
</evidence>
<dbReference type="SUPFAM" id="SSF54928">
    <property type="entry name" value="RNA-binding domain, RBD"/>
    <property type="match status" value="2"/>
</dbReference>
<dbReference type="SMART" id="SM00360">
    <property type="entry name" value="RRM"/>
    <property type="match status" value="2"/>
</dbReference>
<organism evidence="6">
    <name type="scientific">Compsopogon caeruleus</name>
    <dbReference type="NCBI Taxonomy" id="31354"/>
    <lineage>
        <taxon>Eukaryota</taxon>
        <taxon>Rhodophyta</taxon>
        <taxon>Compsopogonophyceae</taxon>
        <taxon>Compsopogonales</taxon>
        <taxon>Compsopogonaceae</taxon>
        <taxon>Compsopogon</taxon>
    </lineage>
</organism>
<dbReference type="PANTHER" id="PTHR48032">
    <property type="entry name" value="RNA-BINDING PROTEIN MUSASHI HOMOLOG RBP6"/>
    <property type="match status" value="1"/>
</dbReference>
<dbReference type="Pfam" id="PF00076">
    <property type="entry name" value="RRM_1"/>
    <property type="match status" value="2"/>
</dbReference>
<keyword evidence="2 3" id="KW-0694">RNA-binding</keyword>
<feature type="compositionally biased region" description="Polar residues" evidence="4">
    <location>
        <begin position="263"/>
        <end position="277"/>
    </location>
</feature>
<dbReference type="Gene3D" id="3.30.70.330">
    <property type="match status" value="2"/>
</dbReference>
<evidence type="ECO:0000259" key="5">
    <source>
        <dbReference type="PROSITE" id="PS50102"/>
    </source>
</evidence>
<sequence length="389" mass="42798">MWSSVDGPREIPSRHHEESDMIPLAYSPWSSELTGLDDIAPFYISSGIQEEIIPSTLESCSPVSALSVGSSVVRSSARSQPGKIFVGGLSWETNEWSLRNYFEKFGRVLECLIMRDRSTGHPRGFGFVTFMDGTVAYRVAHEKHELDGRPVEAKLALPRNECPTPQRTNGSKASKKVFVGGLPSNCGDTELHRYFQHFGTVMECLVMYDHQTGNSRGFGFVTFSDLVSIDRVMEIEHHKILGKYVEVKRAEPKQVLESRKSKPSNGTPSTASSAMSAGLSSYPGSTFLDATRISSFDDAASSLRDSKLFPPTSVLGYGLCLLGTDPLTNGWPGPAPPLPIRVTEERLDGNSVQDFFTRPDNVSLPQVSDSRQCIYSRSAPSVSHRSRPI</sequence>
<dbReference type="GO" id="GO:0003729">
    <property type="term" value="F:mRNA binding"/>
    <property type="evidence" value="ECO:0007669"/>
    <property type="project" value="TreeGrafter"/>
</dbReference>
<gene>
    <name evidence="6" type="ORF">CCAE0312_LOCUS10154</name>
</gene>
<dbReference type="InterPro" id="IPR000504">
    <property type="entry name" value="RRM_dom"/>
</dbReference>
<dbReference type="InterPro" id="IPR012677">
    <property type="entry name" value="Nucleotide-bd_a/b_plait_sf"/>
</dbReference>
<feature type="domain" description="RRM" evidence="5">
    <location>
        <begin position="175"/>
        <end position="252"/>
    </location>
</feature>
<feature type="region of interest" description="Disordered" evidence="4">
    <location>
        <begin position="254"/>
        <end position="277"/>
    </location>
</feature>
<keyword evidence="1" id="KW-0677">Repeat</keyword>
<name>A0A7S1TL02_9RHOD</name>
<dbReference type="InterPro" id="IPR035979">
    <property type="entry name" value="RBD_domain_sf"/>
</dbReference>
<reference evidence="6" key="1">
    <citation type="submission" date="2021-01" db="EMBL/GenBank/DDBJ databases">
        <authorList>
            <person name="Corre E."/>
            <person name="Pelletier E."/>
            <person name="Niang G."/>
            <person name="Scheremetjew M."/>
            <person name="Finn R."/>
            <person name="Kale V."/>
            <person name="Holt S."/>
            <person name="Cochrane G."/>
            <person name="Meng A."/>
            <person name="Brown T."/>
            <person name="Cohen L."/>
        </authorList>
    </citation>
    <scope>NUCLEOTIDE SEQUENCE</scope>
    <source>
        <strain evidence="6">SAG 36.94</strain>
    </source>
</reference>
<proteinExistence type="predicted"/>
<accession>A0A7S1TL02</accession>
<evidence type="ECO:0000256" key="2">
    <source>
        <dbReference type="ARBA" id="ARBA00022884"/>
    </source>
</evidence>
<dbReference type="PANTHER" id="PTHR48032:SF6">
    <property type="entry name" value="RNA-BINDING (RRM_RBD_RNP MOTIFS) FAMILY PROTEIN"/>
    <property type="match status" value="1"/>
</dbReference>
<feature type="domain" description="RRM" evidence="5">
    <location>
        <begin position="82"/>
        <end position="158"/>
    </location>
</feature>
<evidence type="ECO:0000313" key="6">
    <source>
        <dbReference type="EMBL" id="CAD9238053.1"/>
    </source>
</evidence>
<dbReference type="EMBL" id="HBGH01018260">
    <property type="protein sequence ID" value="CAD9238053.1"/>
    <property type="molecule type" value="Transcribed_RNA"/>
</dbReference>
<dbReference type="GO" id="GO:0006417">
    <property type="term" value="P:regulation of translation"/>
    <property type="evidence" value="ECO:0007669"/>
    <property type="project" value="TreeGrafter"/>
</dbReference>
<dbReference type="PROSITE" id="PS50102">
    <property type="entry name" value="RRM"/>
    <property type="match status" value="2"/>
</dbReference>
<dbReference type="AlphaFoldDB" id="A0A7S1TL02"/>